<dbReference type="PANTHER" id="PTHR34472:SF1">
    <property type="entry name" value="SULFUR CARRIER PROTEIN THIS"/>
    <property type="match status" value="1"/>
</dbReference>
<dbReference type="AlphaFoldDB" id="A0A4R6G3G5"/>
<protein>
    <submittedName>
        <fullName evidence="1">Sulfur carrier protein ThiS</fullName>
    </submittedName>
</protein>
<accession>A0A4R6G3G5</accession>
<sequence>MVNRYCAFSENSKAMIQIELNGAAYEIEPNQNVEVLIEKLSLSGKAVAVAINRQIVPRSQWQQRQLQAADQVDVVRAIGGG</sequence>
<dbReference type="PANTHER" id="PTHR34472">
    <property type="entry name" value="SULFUR CARRIER PROTEIN THIS"/>
    <property type="match status" value="1"/>
</dbReference>
<dbReference type="InterPro" id="IPR012675">
    <property type="entry name" value="Beta-grasp_dom_sf"/>
</dbReference>
<dbReference type="InterPro" id="IPR010035">
    <property type="entry name" value="Thi_S"/>
</dbReference>
<dbReference type="Pfam" id="PF02597">
    <property type="entry name" value="ThiS"/>
    <property type="match status" value="1"/>
</dbReference>
<name>A0A4R6G3G5_9BURK</name>
<dbReference type="InterPro" id="IPR016155">
    <property type="entry name" value="Mopterin_synth/thiamin_S_b"/>
</dbReference>
<organism evidence="1 2">
    <name type="scientific">Herminiimonas fonticola</name>
    <dbReference type="NCBI Taxonomy" id="303380"/>
    <lineage>
        <taxon>Bacteria</taxon>
        <taxon>Pseudomonadati</taxon>
        <taxon>Pseudomonadota</taxon>
        <taxon>Betaproteobacteria</taxon>
        <taxon>Burkholderiales</taxon>
        <taxon>Oxalobacteraceae</taxon>
        <taxon>Herminiimonas</taxon>
    </lineage>
</organism>
<dbReference type="Gene3D" id="3.10.20.30">
    <property type="match status" value="1"/>
</dbReference>
<proteinExistence type="predicted"/>
<dbReference type="NCBIfam" id="TIGR01683">
    <property type="entry name" value="thiS"/>
    <property type="match status" value="1"/>
</dbReference>
<dbReference type="CDD" id="cd00565">
    <property type="entry name" value="Ubl_ThiS"/>
    <property type="match status" value="1"/>
</dbReference>
<dbReference type="EMBL" id="SNWF01000006">
    <property type="protein sequence ID" value="TDN88882.1"/>
    <property type="molecule type" value="Genomic_DNA"/>
</dbReference>
<comment type="caution">
    <text evidence="1">The sequence shown here is derived from an EMBL/GenBank/DDBJ whole genome shotgun (WGS) entry which is preliminary data.</text>
</comment>
<dbReference type="InterPro" id="IPR003749">
    <property type="entry name" value="ThiS/MoaD-like"/>
</dbReference>
<evidence type="ECO:0000313" key="2">
    <source>
        <dbReference type="Proteomes" id="UP000294737"/>
    </source>
</evidence>
<evidence type="ECO:0000313" key="1">
    <source>
        <dbReference type="EMBL" id="TDN88882.1"/>
    </source>
</evidence>
<keyword evidence="2" id="KW-1185">Reference proteome</keyword>
<dbReference type="Proteomes" id="UP000294737">
    <property type="component" value="Unassembled WGS sequence"/>
</dbReference>
<dbReference type="SUPFAM" id="SSF54285">
    <property type="entry name" value="MoaD/ThiS"/>
    <property type="match status" value="1"/>
</dbReference>
<gene>
    <name evidence="1" type="ORF">EV677_2469</name>
</gene>
<reference evidence="1 2" key="1">
    <citation type="submission" date="2019-03" db="EMBL/GenBank/DDBJ databases">
        <title>Genomic Encyclopedia of Type Strains, Phase IV (KMG-IV): sequencing the most valuable type-strain genomes for metagenomic binning, comparative biology and taxonomic classification.</title>
        <authorList>
            <person name="Goeker M."/>
        </authorList>
    </citation>
    <scope>NUCLEOTIDE SEQUENCE [LARGE SCALE GENOMIC DNA]</scope>
    <source>
        <strain evidence="1 2">DSM 18555</strain>
    </source>
</reference>